<dbReference type="SUPFAM" id="SSF55331">
    <property type="entry name" value="Tautomerase/MIF"/>
    <property type="match status" value="1"/>
</dbReference>
<organism evidence="6 7">
    <name type="scientific">Sedimentibacter saalensis</name>
    <dbReference type="NCBI Taxonomy" id="130788"/>
    <lineage>
        <taxon>Bacteria</taxon>
        <taxon>Bacillati</taxon>
        <taxon>Bacillota</taxon>
        <taxon>Tissierellia</taxon>
        <taxon>Sedimentibacter</taxon>
    </lineage>
</organism>
<sequence length="62" mass="7036">MPIIQVEMLKGRTLEQKRALAEKVTQAVVETANCPKEAVKIIIREMEFENYSQGGVLKCDEK</sequence>
<dbReference type="OrthoDB" id="5405937at2"/>
<comment type="similarity">
    <text evidence="1 4">Belongs to the 4-oxalocrotonate tautomerase family.</text>
</comment>
<dbReference type="EMBL" id="VLKH01000001">
    <property type="protein sequence ID" value="TWH83889.1"/>
    <property type="molecule type" value="Genomic_DNA"/>
</dbReference>
<dbReference type="NCBIfam" id="NF001966">
    <property type="entry name" value="PRK00745.1"/>
    <property type="match status" value="1"/>
</dbReference>
<gene>
    <name evidence="6" type="ORF">LY60_00506</name>
</gene>
<feature type="domain" description="4-oxalocrotonate tautomerase-like" evidence="5">
    <location>
        <begin position="2"/>
        <end position="58"/>
    </location>
</feature>
<dbReference type="NCBIfam" id="NF002571">
    <property type="entry name" value="PRK02220.1"/>
    <property type="match status" value="1"/>
</dbReference>
<dbReference type="InterPro" id="IPR018191">
    <property type="entry name" value="4-OT"/>
</dbReference>
<dbReference type="InterPro" id="IPR014347">
    <property type="entry name" value="Tautomerase/MIF_sf"/>
</dbReference>
<dbReference type="InterPro" id="IPR004370">
    <property type="entry name" value="4-OT-like_dom"/>
</dbReference>
<comment type="caution">
    <text evidence="6">The sequence shown here is derived from an EMBL/GenBank/DDBJ whole genome shotgun (WGS) entry which is preliminary data.</text>
</comment>
<dbReference type="PANTHER" id="PTHR35530">
    <property type="entry name" value="TAUTOMERASE-RELATED"/>
    <property type="match status" value="1"/>
</dbReference>
<dbReference type="Pfam" id="PF01361">
    <property type="entry name" value="Tautomerase"/>
    <property type="match status" value="1"/>
</dbReference>
<dbReference type="Gene3D" id="3.30.429.10">
    <property type="entry name" value="Macrophage Migration Inhibitory Factor"/>
    <property type="match status" value="1"/>
</dbReference>
<proteinExistence type="inferred from homology"/>
<feature type="active site" description="Proton acceptor; via imino nitrogen" evidence="3">
    <location>
        <position position="2"/>
    </location>
</feature>
<dbReference type="NCBIfam" id="TIGR00013">
    <property type="entry name" value="taut"/>
    <property type="match status" value="1"/>
</dbReference>
<accession>A0A562JKZ1</accession>
<dbReference type="EC" id="5.3.2.-" evidence="4"/>
<dbReference type="AlphaFoldDB" id="A0A562JKZ1"/>
<reference evidence="6 7" key="1">
    <citation type="submission" date="2019-07" db="EMBL/GenBank/DDBJ databases">
        <title>Genomic Encyclopedia of Type Strains, Phase I: the one thousand microbial genomes (KMG-I) project.</title>
        <authorList>
            <person name="Kyrpides N."/>
        </authorList>
    </citation>
    <scope>NUCLEOTIDE SEQUENCE [LARGE SCALE GENOMIC DNA]</scope>
    <source>
        <strain evidence="6 7">DSM 13558</strain>
    </source>
</reference>
<dbReference type="GO" id="GO:0016853">
    <property type="term" value="F:isomerase activity"/>
    <property type="evidence" value="ECO:0007669"/>
    <property type="project" value="UniProtKB-UniRule"/>
</dbReference>
<dbReference type="PANTHER" id="PTHR35530:SF1">
    <property type="entry name" value="2-HYDROXYMUCONATE TAUTOMERASE"/>
    <property type="match status" value="1"/>
</dbReference>
<evidence type="ECO:0000313" key="7">
    <source>
        <dbReference type="Proteomes" id="UP000315343"/>
    </source>
</evidence>
<dbReference type="Proteomes" id="UP000315343">
    <property type="component" value="Unassembled WGS sequence"/>
</dbReference>
<evidence type="ECO:0000256" key="1">
    <source>
        <dbReference type="ARBA" id="ARBA00006723"/>
    </source>
</evidence>
<keyword evidence="7" id="KW-1185">Reference proteome</keyword>
<evidence type="ECO:0000256" key="3">
    <source>
        <dbReference type="PIRSR" id="PIRSR618191-1"/>
    </source>
</evidence>
<evidence type="ECO:0000256" key="2">
    <source>
        <dbReference type="ARBA" id="ARBA00023235"/>
    </source>
</evidence>
<protein>
    <recommendedName>
        <fullName evidence="4">Tautomerase</fullName>
        <ecNumber evidence="4">5.3.2.-</ecNumber>
    </recommendedName>
</protein>
<dbReference type="RefSeq" id="WP_019229217.1">
    <property type="nucleotide sequence ID" value="NZ_DAMBUX010000006.1"/>
</dbReference>
<evidence type="ECO:0000313" key="6">
    <source>
        <dbReference type="EMBL" id="TWH83889.1"/>
    </source>
</evidence>
<name>A0A562JKZ1_9FIRM</name>
<keyword evidence="2 4" id="KW-0413">Isomerase</keyword>
<evidence type="ECO:0000259" key="5">
    <source>
        <dbReference type="Pfam" id="PF01361"/>
    </source>
</evidence>
<evidence type="ECO:0000256" key="4">
    <source>
        <dbReference type="RuleBase" id="RU362032"/>
    </source>
</evidence>